<evidence type="ECO:0000256" key="3">
    <source>
        <dbReference type="ARBA" id="ARBA00023054"/>
    </source>
</evidence>
<keyword evidence="3 4" id="KW-0175">Coiled coil</keyword>
<dbReference type="KEGG" id="rca:Rcas_0268"/>
<dbReference type="InterPro" id="IPR058982">
    <property type="entry name" value="Beta-barrel_AprE"/>
</dbReference>
<evidence type="ECO:0000256" key="4">
    <source>
        <dbReference type="SAM" id="Coils"/>
    </source>
</evidence>
<dbReference type="GO" id="GO:0022857">
    <property type="term" value="F:transmembrane transporter activity"/>
    <property type="evidence" value="ECO:0007669"/>
    <property type="project" value="InterPro"/>
</dbReference>
<proteinExistence type="inferred from homology"/>
<dbReference type="Gene3D" id="2.40.50.100">
    <property type="match status" value="2"/>
</dbReference>
<comment type="similarity">
    <text evidence="2">Belongs to the membrane fusion protein (MFP) (TC 8.A.1) family.</text>
</comment>
<protein>
    <submittedName>
        <fullName evidence="8">Efflux transporter, RND family, MFP subunit</fullName>
    </submittedName>
</protein>
<dbReference type="RefSeq" id="WP_011997805.1">
    <property type="nucleotide sequence ID" value="NC_009767.1"/>
</dbReference>
<evidence type="ECO:0000313" key="9">
    <source>
        <dbReference type="Proteomes" id="UP000000263"/>
    </source>
</evidence>
<feature type="domain" description="AprE-like beta-barrel" evidence="7">
    <location>
        <begin position="444"/>
        <end position="519"/>
    </location>
</feature>
<dbReference type="Pfam" id="PF26002">
    <property type="entry name" value="Beta-barrel_AprE"/>
    <property type="match status" value="1"/>
</dbReference>
<evidence type="ECO:0000259" key="7">
    <source>
        <dbReference type="Pfam" id="PF26002"/>
    </source>
</evidence>
<dbReference type="Gene3D" id="1.10.287.470">
    <property type="entry name" value="Helix hairpin bin"/>
    <property type="match status" value="1"/>
</dbReference>
<dbReference type="InterPro" id="IPR006143">
    <property type="entry name" value="RND_pump_MFP"/>
</dbReference>
<dbReference type="InterPro" id="IPR050465">
    <property type="entry name" value="UPF0194_transport"/>
</dbReference>
<dbReference type="Gene3D" id="2.40.30.170">
    <property type="match status" value="1"/>
</dbReference>
<feature type="transmembrane region" description="Helical" evidence="5">
    <location>
        <begin position="20"/>
        <end position="40"/>
    </location>
</feature>
<dbReference type="Proteomes" id="UP000000263">
    <property type="component" value="Chromosome"/>
</dbReference>
<keyword evidence="5" id="KW-0812">Transmembrane</keyword>
<evidence type="ECO:0000256" key="5">
    <source>
        <dbReference type="SAM" id="Phobius"/>
    </source>
</evidence>
<keyword evidence="5" id="KW-0472">Membrane</keyword>
<dbReference type="InterPro" id="IPR058649">
    <property type="entry name" value="CzcB_C"/>
</dbReference>
<dbReference type="EMBL" id="CP000804">
    <property type="protein sequence ID" value="ABU56401.1"/>
    <property type="molecule type" value="Genomic_DNA"/>
</dbReference>
<dbReference type="Pfam" id="PF25975">
    <property type="entry name" value="CzcB_C"/>
    <property type="match status" value="1"/>
</dbReference>
<dbReference type="NCBIfam" id="TIGR01730">
    <property type="entry name" value="RND_mfp"/>
    <property type="match status" value="1"/>
</dbReference>
<evidence type="ECO:0000256" key="2">
    <source>
        <dbReference type="ARBA" id="ARBA00009477"/>
    </source>
</evidence>
<evidence type="ECO:0000256" key="1">
    <source>
        <dbReference type="ARBA" id="ARBA00004196"/>
    </source>
</evidence>
<name>A7NG14_ROSCS</name>
<dbReference type="GO" id="GO:0016020">
    <property type="term" value="C:membrane"/>
    <property type="evidence" value="ECO:0007669"/>
    <property type="project" value="InterPro"/>
</dbReference>
<feature type="coiled-coil region" evidence="4">
    <location>
        <begin position="108"/>
        <end position="135"/>
    </location>
</feature>
<feature type="coiled-coil region" evidence="4">
    <location>
        <begin position="232"/>
        <end position="301"/>
    </location>
</feature>
<dbReference type="PANTHER" id="PTHR32347">
    <property type="entry name" value="EFFLUX SYSTEM COMPONENT YKNX-RELATED"/>
    <property type="match status" value="1"/>
</dbReference>
<dbReference type="AlphaFoldDB" id="A7NG14"/>
<organism evidence="8 9">
    <name type="scientific">Roseiflexus castenholzii (strain DSM 13941 / HLO8)</name>
    <dbReference type="NCBI Taxonomy" id="383372"/>
    <lineage>
        <taxon>Bacteria</taxon>
        <taxon>Bacillati</taxon>
        <taxon>Chloroflexota</taxon>
        <taxon>Chloroflexia</taxon>
        <taxon>Chloroflexales</taxon>
        <taxon>Roseiflexineae</taxon>
        <taxon>Roseiflexaceae</taxon>
        <taxon>Roseiflexus</taxon>
    </lineage>
</organism>
<dbReference type="GO" id="GO:0030313">
    <property type="term" value="C:cell envelope"/>
    <property type="evidence" value="ECO:0007669"/>
    <property type="project" value="UniProtKB-SubCell"/>
</dbReference>
<dbReference type="eggNOG" id="COG0845">
    <property type="taxonomic scope" value="Bacteria"/>
</dbReference>
<dbReference type="STRING" id="383372.Rcas_0268"/>
<dbReference type="Gene3D" id="2.40.420.20">
    <property type="match status" value="1"/>
</dbReference>
<keyword evidence="5" id="KW-1133">Transmembrane helix</keyword>
<feature type="coiled-coil region" evidence="4">
    <location>
        <begin position="331"/>
        <end position="410"/>
    </location>
</feature>
<dbReference type="HOGENOM" id="CLU_018816_14_2_0"/>
<evidence type="ECO:0000313" key="8">
    <source>
        <dbReference type="EMBL" id="ABU56401.1"/>
    </source>
</evidence>
<dbReference type="OrthoDB" id="9806939at2"/>
<accession>A7NG14</accession>
<keyword evidence="9" id="KW-1185">Reference proteome</keyword>
<evidence type="ECO:0000259" key="6">
    <source>
        <dbReference type="Pfam" id="PF25975"/>
    </source>
</evidence>
<gene>
    <name evidence="8" type="ordered locus">Rcas_0268</name>
</gene>
<dbReference type="PANTHER" id="PTHR32347:SF23">
    <property type="entry name" value="BLL5650 PROTEIN"/>
    <property type="match status" value="1"/>
</dbReference>
<comment type="subcellular location">
    <subcellularLocation>
        <location evidence="1">Cell envelope</location>
    </subcellularLocation>
</comment>
<sequence length="587" mass="61240">MTSVPQAKPGVRFPRPSLPVIIAAVLIVAVVATLVVPRLAGSGADPLRGGTPVTITRETLIAGISATGRIEPRQEAALGFTLPGRVADILVAEGDLVQAGAPLIRLDSREAEAQIASARAALAQAEADLRQLQEGATPEEIAQAQAQVESARGALAQTAGSVTNADIAAARARVEEARARLSALQGAPNNDELTAARAALTEAQAALDRQRSALATAKIDAERQVFERANRLRDAQTAFAAARDNLARVEADGKDPLTGAPLTDAGKRAYADAFAQAERAMQDAERALNQARIAHETARQNEITGLAEAEARVATAQANLDALLTPNPDRIAAARAALAQAEADLARLLGEQRQGALAAQQANLAAAEANLARLTADPRATDLARAQARVAQAQAQLDLAQIRLDDTTLKAPFTGVVARITVAPGEQAGQNPVLTLIDVSRFNVTVTVDEVDVARVAPGQEVEVLIDALGPPPLTGVVQRIAPQATNERNVTAYEVELEVTPGERPVRSGMTASATIITAKRENAISVPVQAIREENGVTVVDVIVTNNGRTTLVAQPVEVGIRAGDRVEIVSGLQEGQQVLLPGAR</sequence>
<feature type="domain" description="CzcB-like C-terminal circularly permuted SH3-like" evidence="6">
    <location>
        <begin position="526"/>
        <end position="581"/>
    </location>
</feature>
<reference evidence="8 9" key="1">
    <citation type="submission" date="2007-08" db="EMBL/GenBank/DDBJ databases">
        <title>Complete sequence of Roseiflexus castenholzii DSM 13941.</title>
        <authorList>
            <consortium name="US DOE Joint Genome Institute"/>
            <person name="Copeland A."/>
            <person name="Lucas S."/>
            <person name="Lapidus A."/>
            <person name="Barry K."/>
            <person name="Glavina del Rio T."/>
            <person name="Dalin E."/>
            <person name="Tice H."/>
            <person name="Pitluck S."/>
            <person name="Thompson L.S."/>
            <person name="Brettin T."/>
            <person name="Bruce D."/>
            <person name="Detter J.C."/>
            <person name="Han C."/>
            <person name="Tapia R."/>
            <person name="Schmutz J."/>
            <person name="Larimer F."/>
            <person name="Land M."/>
            <person name="Hauser L."/>
            <person name="Kyrpides N."/>
            <person name="Mikhailova N."/>
            <person name="Bryant D.A."/>
            <person name="Hanada S."/>
            <person name="Tsukatani Y."/>
            <person name="Richardson P."/>
        </authorList>
    </citation>
    <scope>NUCLEOTIDE SEQUENCE [LARGE SCALE GENOMIC DNA]</scope>
    <source>
        <strain evidence="9">DSM 13941 / HLO8</strain>
    </source>
</reference>
<dbReference type="SUPFAM" id="SSF111369">
    <property type="entry name" value="HlyD-like secretion proteins"/>
    <property type="match status" value="2"/>
</dbReference>